<dbReference type="EMBL" id="FSRM01000002">
    <property type="protein sequence ID" value="SIO56830.1"/>
    <property type="molecule type" value="Genomic_DNA"/>
</dbReference>
<dbReference type="Gene3D" id="2.60.120.10">
    <property type="entry name" value="Jelly Rolls"/>
    <property type="match status" value="1"/>
</dbReference>
<dbReference type="SUPFAM" id="SSF51182">
    <property type="entry name" value="RmlC-like cupins"/>
    <property type="match status" value="1"/>
</dbReference>
<name>A0A1N6KJX9_9BURK</name>
<sequence>MVRADSPLRTVLCAVQHAVWHTVCVGYPVGISIMKIIRSRTFTAERPWGALDIANMRGITTRLHWTDQPYKWHVNDGEEVFAVLDGRVEMRYREAGEERSAMLETGDVFYASVGTEHVAHPVGEARILVVESEGSV</sequence>
<dbReference type="AlphaFoldDB" id="A0A1N6KJX9"/>
<evidence type="ECO:0000313" key="2">
    <source>
        <dbReference type="Proteomes" id="UP000184693"/>
    </source>
</evidence>
<evidence type="ECO:0000313" key="1">
    <source>
        <dbReference type="EMBL" id="SIO56830.1"/>
    </source>
</evidence>
<organism evidence="1 2">
    <name type="scientific">Paraburkholderia phenazinium</name>
    <dbReference type="NCBI Taxonomy" id="60549"/>
    <lineage>
        <taxon>Bacteria</taxon>
        <taxon>Pseudomonadati</taxon>
        <taxon>Pseudomonadota</taxon>
        <taxon>Betaproteobacteria</taxon>
        <taxon>Burkholderiales</taxon>
        <taxon>Burkholderiaceae</taxon>
        <taxon>Paraburkholderia</taxon>
    </lineage>
</organism>
<reference evidence="1 2" key="1">
    <citation type="submission" date="2016-11" db="EMBL/GenBank/DDBJ databases">
        <authorList>
            <person name="Jaros S."/>
            <person name="Januszkiewicz K."/>
            <person name="Wedrychowicz H."/>
        </authorList>
    </citation>
    <scope>NUCLEOTIDE SEQUENCE [LARGE SCALE GENOMIC DNA]</scope>
    <source>
        <strain evidence="1 2">GAS86</strain>
    </source>
</reference>
<dbReference type="Proteomes" id="UP000184693">
    <property type="component" value="Unassembled WGS sequence"/>
</dbReference>
<dbReference type="GO" id="GO:0016853">
    <property type="term" value="F:isomerase activity"/>
    <property type="evidence" value="ECO:0007669"/>
    <property type="project" value="UniProtKB-KW"/>
</dbReference>
<keyword evidence="1" id="KW-0413">Isomerase</keyword>
<accession>A0A1N6KJX9</accession>
<dbReference type="InterPro" id="IPR014710">
    <property type="entry name" value="RmlC-like_jellyroll"/>
</dbReference>
<gene>
    <name evidence="1" type="ORF">SAMN05444168_7403</name>
</gene>
<proteinExistence type="predicted"/>
<protein>
    <submittedName>
        <fullName evidence="1">Mannose-6-phosphate isomerase, cupin superfamily</fullName>
    </submittedName>
</protein>
<dbReference type="InterPro" id="IPR011051">
    <property type="entry name" value="RmlC_Cupin_sf"/>
</dbReference>